<dbReference type="EMBL" id="CP007451">
    <property type="protein sequence ID" value="AHW61480.1"/>
    <property type="molecule type" value="Genomic_DNA"/>
</dbReference>
<evidence type="ECO:0000313" key="2">
    <source>
        <dbReference type="EMBL" id="AHW61480.1"/>
    </source>
</evidence>
<protein>
    <submittedName>
        <fullName evidence="2">Uncharacterized protein</fullName>
    </submittedName>
</protein>
<reference evidence="2 3" key="1">
    <citation type="submission" date="2014-03" db="EMBL/GenBank/DDBJ databases">
        <title>Complete genome sequence of a deeply braunched marine Bacteroidia bacterium Draconibacterium orientale type strain FH5T.</title>
        <authorList>
            <person name="Li X."/>
            <person name="Wang X."/>
            <person name="Xie Z."/>
            <person name="Du Z."/>
            <person name="Chen G."/>
        </authorList>
    </citation>
    <scope>NUCLEOTIDE SEQUENCE [LARGE SCALE GENOMIC DNA]</scope>
    <source>
        <strain evidence="2 3">FH5</strain>
    </source>
</reference>
<proteinExistence type="predicted"/>
<name>A0ABM5QD52_9BACT</name>
<feature type="region of interest" description="Disordered" evidence="1">
    <location>
        <begin position="52"/>
        <end position="73"/>
    </location>
</feature>
<dbReference type="Proteomes" id="UP000023772">
    <property type="component" value="Chromosome"/>
</dbReference>
<gene>
    <name evidence="2" type="ORF">FH5T_01955</name>
</gene>
<accession>A0ABM5QD52</accession>
<sequence length="73" mass="7568">MQGSSAKQGSADRSLFRVFALGGSGADENAGRVKGIQGKALSKAYRNSGSCRGVHKAFHSGISTGEKIPENDE</sequence>
<evidence type="ECO:0000256" key="1">
    <source>
        <dbReference type="SAM" id="MobiDB-lite"/>
    </source>
</evidence>
<evidence type="ECO:0000313" key="3">
    <source>
        <dbReference type="Proteomes" id="UP000023772"/>
    </source>
</evidence>
<keyword evidence="3" id="KW-1185">Reference proteome</keyword>
<organism evidence="2 3">
    <name type="scientific">Draconibacterium orientale</name>
    <dbReference type="NCBI Taxonomy" id="1168034"/>
    <lineage>
        <taxon>Bacteria</taxon>
        <taxon>Pseudomonadati</taxon>
        <taxon>Bacteroidota</taxon>
        <taxon>Bacteroidia</taxon>
        <taxon>Marinilabiliales</taxon>
        <taxon>Prolixibacteraceae</taxon>
        <taxon>Draconibacterium</taxon>
    </lineage>
</organism>